<dbReference type="RefSeq" id="WP_034929673.1">
    <property type="nucleotide sequence ID" value="NZ_JDSS02000039.1"/>
</dbReference>
<dbReference type="EMBL" id="JDSS02000039">
    <property type="protein sequence ID" value="KFB66656.1"/>
    <property type="molecule type" value="Genomic_DNA"/>
</dbReference>
<proteinExistence type="predicted"/>
<evidence type="ECO:0000313" key="1">
    <source>
        <dbReference type="EMBL" id="KFB66656.1"/>
    </source>
</evidence>
<gene>
    <name evidence="1" type="ORF">CAPSK01_004021</name>
</gene>
<organism evidence="1 2">
    <name type="scientific">Candidatus Accumulibacter vicinus</name>
    <dbReference type="NCBI Taxonomy" id="2954382"/>
    <lineage>
        <taxon>Bacteria</taxon>
        <taxon>Pseudomonadati</taxon>
        <taxon>Pseudomonadota</taxon>
        <taxon>Betaproteobacteria</taxon>
        <taxon>Candidatus Accumulibacter</taxon>
    </lineage>
</organism>
<protein>
    <submittedName>
        <fullName evidence="1">Uncharacterized protein</fullName>
    </submittedName>
</protein>
<reference evidence="1 2" key="1">
    <citation type="submission" date="2014-07" db="EMBL/GenBank/DDBJ databases">
        <title>Expanding our view of genomic diversity in Candidatus Accumulibacter clades.</title>
        <authorList>
            <person name="Skennerton C.T."/>
            <person name="Barr J.J."/>
            <person name="Slater F.R."/>
            <person name="Bond P.L."/>
            <person name="Tyson G.W."/>
        </authorList>
    </citation>
    <scope>NUCLEOTIDE SEQUENCE [LARGE SCALE GENOMIC DNA]</scope>
    <source>
        <strain evidence="2">SK-01</strain>
    </source>
</reference>
<dbReference type="AlphaFoldDB" id="A0A084XW12"/>
<dbReference type="STRING" id="1457154.CAPSK01_004021"/>
<name>A0A084XW12_9PROT</name>
<accession>A0A084XW12</accession>
<sequence>MVIPLEVAIGRLTGLLHCQTHQTPLYREAPEAFDVCPHCKRQVIPYWDHGDGYVFPGDWQCPEHGSVTPMKSAVANTHPYVPDWSAA</sequence>
<comment type="caution">
    <text evidence="1">The sequence shown here is derived from an EMBL/GenBank/DDBJ whole genome shotgun (WGS) entry which is preliminary data.</text>
</comment>
<dbReference type="Proteomes" id="UP000019812">
    <property type="component" value="Unassembled WGS sequence"/>
</dbReference>
<evidence type="ECO:0000313" key="2">
    <source>
        <dbReference type="Proteomes" id="UP000019812"/>
    </source>
</evidence>